<dbReference type="PANTHER" id="PTHR43394">
    <property type="entry name" value="ATP-DEPENDENT PERMEASE MDL1, MITOCHONDRIAL"/>
    <property type="match status" value="1"/>
</dbReference>
<keyword evidence="3" id="KW-0812">Transmembrane</keyword>
<comment type="caution">
    <text evidence="5">The sequence shown here is derived from an EMBL/GenBank/DDBJ whole genome shotgun (WGS) entry which is preliminary data.</text>
</comment>
<dbReference type="GO" id="GO:0005524">
    <property type="term" value="F:ATP binding"/>
    <property type="evidence" value="ECO:0007669"/>
    <property type="project" value="UniProtKB-KW"/>
</dbReference>
<dbReference type="InterPro" id="IPR003439">
    <property type="entry name" value="ABC_transporter-like_ATP-bd"/>
</dbReference>
<keyword evidence="2" id="KW-0067">ATP-binding</keyword>
<dbReference type="Gene3D" id="3.40.50.300">
    <property type="entry name" value="P-loop containing nucleotide triphosphate hydrolases"/>
    <property type="match status" value="1"/>
</dbReference>
<keyword evidence="5" id="KW-0378">Hydrolase</keyword>
<gene>
    <name evidence="5" type="ORF">F5891DRAFT_1205899</name>
</gene>
<dbReference type="PANTHER" id="PTHR43394:SF1">
    <property type="entry name" value="ATP-BINDING CASSETTE SUB-FAMILY B MEMBER 10, MITOCHONDRIAL"/>
    <property type="match status" value="1"/>
</dbReference>
<dbReference type="Pfam" id="PF00005">
    <property type="entry name" value="ABC_tran"/>
    <property type="match status" value="1"/>
</dbReference>
<dbReference type="GO" id="GO:0016887">
    <property type="term" value="F:ATP hydrolysis activity"/>
    <property type="evidence" value="ECO:0007669"/>
    <property type="project" value="InterPro"/>
</dbReference>
<dbReference type="GeneID" id="64663327"/>
<sequence>MRIEHVSDFLPPSEKERRMSTRSQSNLQPEDARRVKHTRIGIWDIYEARRPWHSRLQIRIPSLSILETYAQMLQDMPYVVRMLKDMYSIPRCFILISAYLVVELLGALIPAFSLWHTGQLLRLVETAMETRTVDMSVLVDVAAVYLACTITMRLLKYARSRIIRPADTSIRRVNTERVFHSLACLDVPTHGRTHTLDLINSRLGDSHLTLQCEIVEMSTNITMAIVRLLSQLLVLVTVLREQQDVIIVVILSFSQSILNWDGTQTVTVRPLVRAAKTTNKDFSRMRALERLVVDHRCRKELVGGNLGECIAAQFCESSRRIGDDAVDFSEVEQIHSCLNVASILREMIHMLPQVLGIDPGVEEADQVNQILFALRVMQEPMSAPLYFVSLILMYQASFTPSPFPESPFRQHSSLAGKIPSIRAMYDIVDKVRSDGSRWHKTIPRGQAVSQEWHFYRVQYPDSEKCAFRNVSFKVEAGQLCVIMGVNGSGKSTILKLISRLYDPTDGTILINDQDIKTLKLADLWDAMSILFQDYSHFPVSIRENIGFGNPAFANDDEKIHEAARLGGAEEFIDDLPDGFDTWIDDHVQYRDNYYNNIGPFMPLDSECLDDLSLVHRVGNFRNNSYISLSGGQMQRLAVSRTLMRSLPTETEPSTGMLLFDEPSASLDPTAEHTLFERLQKLRGSKTLIFSTHRFAKLTRHADLILYMDGSLQEQGTHDELMKKGGEYARIWNLQAKDFL</sequence>
<dbReference type="InterPro" id="IPR039421">
    <property type="entry name" value="Type_1_exporter"/>
</dbReference>
<keyword evidence="3" id="KW-0472">Membrane</keyword>
<feature type="transmembrane region" description="Helical" evidence="3">
    <location>
        <begin position="135"/>
        <end position="155"/>
    </location>
</feature>
<dbReference type="PROSITE" id="PS50893">
    <property type="entry name" value="ABC_TRANSPORTER_2"/>
    <property type="match status" value="1"/>
</dbReference>
<dbReference type="EMBL" id="JABBWK010000001">
    <property type="protein sequence ID" value="KAG1908602.1"/>
    <property type="molecule type" value="Genomic_DNA"/>
</dbReference>
<feature type="transmembrane region" description="Helical" evidence="3">
    <location>
        <begin position="92"/>
        <end position="115"/>
    </location>
</feature>
<dbReference type="AlphaFoldDB" id="A0AAD4ELX6"/>
<dbReference type="SMART" id="SM00382">
    <property type="entry name" value="AAA"/>
    <property type="match status" value="1"/>
</dbReference>
<keyword evidence="1" id="KW-0547">Nucleotide-binding</keyword>
<dbReference type="Proteomes" id="UP001195769">
    <property type="component" value="Unassembled WGS sequence"/>
</dbReference>
<proteinExistence type="predicted"/>
<accession>A0AAD4ELX6</accession>
<dbReference type="GO" id="GO:0015421">
    <property type="term" value="F:ABC-type oligopeptide transporter activity"/>
    <property type="evidence" value="ECO:0007669"/>
    <property type="project" value="TreeGrafter"/>
</dbReference>
<dbReference type="PROSITE" id="PS00211">
    <property type="entry name" value="ABC_TRANSPORTER_1"/>
    <property type="match status" value="1"/>
</dbReference>
<name>A0AAD4ELX6_9AGAM</name>
<feature type="domain" description="ABC transporter" evidence="4">
    <location>
        <begin position="452"/>
        <end position="733"/>
    </location>
</feature>
<keyword evidence="6" id="KW-1185">Reference proteome</keyword>
<dbReference type="RefSeq" id="XP_041234177.1">
    <property type="nucleotide sequence ID" value="XM_041369029.1"/>
</dbReference>
<dbReference type="InterPro" id="IPR027417">
    <property type="entry name" value="P-loop_NTPase"/>
</dbReference>
<evidence type="ECO:0000256" key="2">
    <source>
        <dbReference type="ARBA" id="ARBA00022840"/>
    </source>
</evidence>
<evidence type="ECO:0000259" key="4">
    <source>
        <dbReference type="PROSITE" id="PS50893"/>
    </source>
</evidence>
<keyword evidence="3" id="KW-1133">Transmembrane helix</keyword>
<evidence type="ECO:0000256" key="1">
    <source>
        <dbReference type="ARBA" id="ARBA00022741"/>
    </source>
</evidence>
<dbReference type="InterPro" id="IPR003593">
    <property type="entry name" value="AAA+_ATPase"/>
</dbReference>
<reference evidence="5" key="1">
    <citation type="journal article" date="2020" name="New Phytol.">
        <title>Comparative genomics reveals dynamic genome evolution in host specialist ectomycorrhizal fungi.</title>
        <authorList>
            <person name="Lofgren L.A."/>
            <person name="Nguyen N.H."/>
            <person name="Vilgalys R."/>
            <person name="Ruytinx J."/>
            <person name="Liao H.L."/>
            <person name="Branco S."/>
            <person name="Kuo A."/>
            <person name="LaButti K."/>
            <person name="Lipzen A."/>
            <person name="Andreopoulos W."/>
            <person name="Pangilinan J."/>
            <person name="Riley R."/>
            <person name="Hundley H."/>
            <person name="Na H."/>
            <person name="Barry K."/>
            <person name="Grigoriev I.V."/>
            <person name="Stajich J.E."/>
            <person name="Kennedy P.G."/>
        </authorList>
    </citation>
    <scope>NUCLEOTIDE SEQUENCE</scope>
    <source>
        <strain evidence="5">FC203</strain>
    </source>
</reference>
<evidence type="ECO:0000313" key="6">
    <source>
        <dbReference type="Proteomes" id="UP001195769"/>
    </source>
</evidence>
<evidence type="ECO:0000256" key="3">
    <source>
        <dbReference type="SAM" id="Phobius"/>
    </source>
</evidence>
<dbReference type="SUPFAM" id="SSF52540">
    <property type="entry name" value="P-loop containing nucleoside triphosphate hydrolases"/>
    <property type="match status" value="1"/>
</dbReference>
<evidence type="ECO:0000313" key="5">
    <source>
        <dbReference type="EMBL" id="KAG1908602.1"/>
    </source>
</evidence>
<dbReference type="InterPro" id="IPR017871">
    <property type="entry name" value="ABC_transporter-like_CS"/>
</dbReference>
<protein>
    <submittedName>
        <fullName evidence="5">P-loop containing nucleoside triphosphate hydrolase protein</fullName>
    </submittedName>
</protein>
<organism evidence="5 6">
    <name type="scientific">Suillus fuscotomentosus</name>
    <dbReference type="NCBI Taxonomy" id="1912939"/>
    <lineage>
        <taxon>Eukaryota</taxon>
        <taxon>Fungi</taxon>
        <taxon>Dikarya</taxon>
        <taxon>Basidiomycota</taxon>
        <taxon>Agaricomycotina</taxon>
        <taxon>Agaricomycetes</taxon>
        <taxon>Agaricomycetidae</taxon>
        <taxon>Boletales</taxon>
        <taxon>Suillineae</taxon>
        <taxon>Suillaceae</taxon>
        <taxon>Suillus</taxon>
    </lineage>
</organism>